<feature type="compositionally biased region" description="Basic and acidic residues" evidence="1">
    <location>
        <begin position="1"/>
        <end position="18"/>
    </location>
</feature>
<dbReference type="AlphaFoldDB" id="A0AAN9M2Z5"/>
<protein>
    <submittedName>
        <fullName evidence="2">Uncharacterized protein</fullName>
    </submittedName>
</protein>
<keyword evidence="3" id="KW-1185">Reference proteome</keyword>
<dbReference type="Proteomes" id="UP001374584">
    <property type="component" value="Unassembled WGS sequence"/>
</dbReference>
<evidence type="ECO:0000313" key="3">
    <source>
        <dbReference type="Proteomes" id="UP001374584"/>
    </source>
</evidence>
<sequence length="181" mass="19840">MDGVGLEKKDGVQRKKREEEEEEQEWERELKVVGVGVGVGGLVGFELKLWVSPSLLLSVEGLKGYDDDDSFCFGCEGVDRWEVPDRLFNTRKGLTLSASLLVPLSVSPLVVTTITTFLHPCTVVVPAPPISKEILDIIHVPLSPDVLNLLSPKVEACVVVVSYSTRESREIMSLCETASSK</sequence>
<evidence type="ECO:0000256" key="1">
    <source>
        <dbReference type="SAM" id="MobiDB-lite"/>
    </source>
</evidence>
<reference evidence="2 3" key="1">
    <citation type="submission" date="2024-01" db="EMBL/GenBank/DDBJ databases">
        <title>The genomes of 5 underutilized Papilionoideae crops provide insights into root nodulation and disease resistanc.</title>
        <authorList>
            <person name="Jiang F."/>
        </authorList>
    </citation>
    <scope>NUCLEOTIDE SEQUENCE [LARGE SCALE GENOMIC DNA]</scope>
    <source>
        <strain evidence="2">JINMINGXINNONG_FW02</strain>
        <tissue evidence="2">Leaves</tissue>
    </source>
</reference>
<feature type="region of interest" description="Disordered" evidence="1">
    <location>
        <begin position="1"/>
        <end position="23"/>
    </location>
</feature>
<gene>
    <name evidence="2" type="ORF">VNO80_21365</name>
</gene>
<name>A0AAN9M2Z5_PHACN</name>
<organism evidence="2 3">
    <name type="scientific">Phaseolus coccineus</name>
    <name type="common">Scarlet runner bean</name>
    <name type="synonym">Phaseolus multiflorus</name>
    <dbReference type="NCBI Taxonomy" id="3886"/>
    <lineage>
        <taxon>Eukaryota</taxon>
        <taxon>Viridiplantae</taxon>
        <taxon>Streptophyta</taxon>
        <taxon>Embryophyta</taxon>
        <taxon>Tracheophyta</taxon>
        <taxon>Spermatophyta</taxon>
        <taxon>Magnoliopsida</taxon>
        <taxon>eudicotyledons</taxon>
        <taxon>Gunneridae</taxon>
        <taxon>Pentapetalae</taxon>
        <taxon>rosids</taxon>
        <taxon>fabids</taxon>
        <taxon>Fabales</taxon>
        <taxon>Fabaceae</taxon>
        <taxon>Papilionoideae</taxon>
        <taxon>50 kb inversion clade</taxon>
        <taxon>NPAAA clade</taxon>
        <taxon>indigoferoid/millettioid clade</taxon>
        <taxon>Phaseoleae</taxon>
        <taxon>Phaseolus</taxon>
    </lineage>
</organism>
<proteinExistence type="predicted"/>
<accession>A0AAN9M2Z5</accession>
<evidence type="ECO:0000313" key="2">
    <source>
        <dbReference type="EMBL" id="KAK7346842.1"/>
    </source>
</evidence>
<comment type="caution">
    <text evidence="2">The sequence shown here is derived from an EMBL/GenBank/DDBJ whole genome shotgun (WGS) entry which is preliminary data.</text>
</comment>
<dbReference type="EMBL" id="JAYMYR010000008">
    <property type="protein sequence ID" value="KAK7346842.1"/>
    <property type="molecule type" value="Genomic_DNA"/>
</dbReference>